<dbReference type="AlphaFoldDB" id="A0AAD8GQL2"/>
<feature type="region of interest" description="Disordered" evidence="1">
    <location>
        <begin position="134"/>
        <end position="153"/>
    </location>
</feature>
<dbReference type="Pfam" id="PF03004">
    <property type="entry name" value="Transposase_24"/>
    <property type="match status" value="1"/>
</dbReference>
<organism evidence="2 3">
    <name type="scientific">Heracleum sosnowskyi</name>
    <dbReference type="NCBI Taxonomy" id="360622"/>
    <lineage>
        <taxon>Eukaryota</taxon>
        <taxon>Viridiplantae</taxon>
        <taxon>Streptophyta</taxon>
        <taxon>Embryophyta</taxon>
        <taxon>Tracheophyta</taxon>
        <taxon>Spermatophyta</taxon>
        <taxon>Magnoliopsida</taxon>
        <taxon>eudicotyledons</taxon>
        <taxon>Gunneridae</taxon>
        <taxon>Pentapetalae</taxon>
        <taxon>asterids</taxon>
        <taxon>campanulids</taxon>
        <taxon>Apiales</taxon>
        <taxon>Apiaceae</taxon>
        <taxon>Apioideae</taxon>
        <taxon>apioid superclade</taxon>
        <taxon>Tordylieae</taxon>
        <taxon>Tordyliinae</taxon>
        <taxon>Heracleum</taxon>
    </lineage>
</organism>
<proteinExistence type="predicted"/>
<evidence type="ECO:0000256" key="1">
    <source>
        <dbReference type="SAM" id="MobiDB-lite"/>
    </source>
</evidence>
<name>A0AAD8GQL2_9APIA</name>
<accession>A0AAD8GQL2</accession>
<sequence>MLNGQVDIGQKIDNPTASRTLLALMRIYWPAGCVCTLDIDRCHPHWWRFIRKKFFKYYTYDSRYGTEQDARRAVSFHLHENIRKTQSRERERVGKLIKEKGGTFLEHRPPYLSVPVWEAFCNYWDTPEFKKKSQIAKDNRKKQRSQHRSGATSFRRRVWKANCHKLNILSILELLKHHVTIPVTLAREIPGITPEHHCS</sequence>
<dbReference type="InterPro" id="IPR004252">
    <property type="entry name" value="Probable_transposase_24"/>
</dbReference>
<gene>
    <name evidence="2" type="ORF">POM88_053363</name>
</gene>
<dbReference type="EMBL" id="JAUIZM010000017">
    <property type="protein sequence ID" value="KAK1352424.1"/>
    <property type="molecule type" value="Genomic_DNA"/>
</dbReference>
<reference evidence="2" key="2">
    <citation type="submission" date="2023-05" db="EMBL/GenBank/DDBJ databases">
        <authorList>
            <person name="Schelkunov M.I."/>
        </authorList>
    </citation>
    <scope>NUCLEOTIDE SEQUENCE</scope>
    <source>
        <strain evidence="2">Hsosn_3</strain>
        <tissue evidence="2">Leaf</tissue>
    </source>
</reference>
<protein>
    <submittedName>
        <fullName evidence="2">Uncharacterized protein</fullName>
    </submittedName>
</protein>
<evidence type="ECO:0000313" key="2">
    <source>
        <dbReference type="EMBL" id="KAK1352424.1"/>
    </source>
</evidence>
<keyword evidence="3" id="KW-1185">Reference proteome</keyword>
<comment type="caution">
    <text evidence="2">The sequence shown here is derived from an EMBL/GenBank/DDBJ whole genome shotgun (WGS) entry which is preliminary data.</text>
</comment>
<evidence type="ECO:0000313" key="3">
    <source>
        <dbReference type="Proteomes" id="UP001237642"/>
    </source>
</evidence>
<dbReference type="Proteomes" id="UP001237642">
    <property type="component" value="Unassembled WGS sequence"/>
</dbReference>
<reference evidence="2" key="1">
    <citation type="submission" date="2023-02" db="EMBL/GenBank/DDBJ databases">
        <title>Genome of toxic invasive species Heracleum sosnowskyi carries increased number of genes despite the absence of recent whole-genome duplications.</title>
        <authorList>
            <person name="Schelkunov M."/>
            <person name="Shtratnikova V."/>
            <person name="Makarenko M."/>
            <person name="Klepikova A."/>
            <person name="Omelchenko D."/>
            <person name="Novikova G."/>
            <person name="Obukhova E."/>
            <person name="Bogdanov V."/>
            <person name="Penin A."/>
            <person name="Logacheva M."/>
        </authorList>
    </citation>
    <scope>NUCLEOTIDE SEQUENCE</scope>
    <source>
        <strain evidence="2">Hsosn_3</strain>
        <tissue evidence="2">Leaf</tissue>
    </source>
</reference>